<organism evidence="1 2">
    <name type="scientific">Colletotrichum liriopes</name>
    <dbReference type="NCBI Taxonomy" id="708192"/>
    <lineage>
        <taxon>Eukaryota</taxon>
        <taxon>Fungi</taxon>
        <taxon>Dikarya</taxon>
        <taxon>Ascomycota</taxon>
        <taxon>Pezizomycotina</taxon>
        <taxon>Sordariomycetes</taxon>
        <taxon>Hypocreomycetidae</taxon>
        <taxon>Glomerellales</taxon>
        <taxon>Glomerellaceae</taxon>
        <taxon>Colletotrichum</taxon>
        <taxon>Colletotrichum spaethianum species complex</taxon>
    </lineage>
</organism>
<evidence type="ECO:0000313" key="2">
    <source>
        <dbReference type="Proteomes" id="UP001055172"/>
    </source>
</evidence>
<reference evidence="1 2" key="1">
    <citation type="submission" date="2021-07" db="EMBL/GenBank/DDBJ databases">
        <title>Genome data of Colletotrichum spaethianum.</title>
        <authorList>
            <person name="Utami Y.D."/>
            <person name="Hiruma K."/>
        </authorList>
    </citation>
    <scope>NUCLEOTIDE SEQUENCE [LARGE SCALE GENOMIC DNA]</scope>
    <source>
        <strain evidence="1 2">MAFF 242679</strain>
    </source>
</reference>
<sequence>MPSLIITDCDTPYNFVRPLFVPAQKDKAHRLKDFMGYLRCHVRTARQMEAAIEQSKQKGSKKVNERLCHMPTILAFPDQDAAMAIYDDVSNESEVSKYISSHRVILCFVFPPNCNGLPDEASYVTGISPQSWADRLYETSQTPSTSRTMIITITSQAAESCSEPPPTRPIHIPVITSHFPRGIDLYKPNGLNGSIRGTEEGCVPVITRHFLHGLYPLAYNDVTIRSDNANEVPLEVYNPELAMLISQS</sequence>
<dbReference type="AlphaFoldDB" id="A0AA37H2N4"/>
<keyword evidence="2" id="KW-1185">Reference proteome</keyword>
<protein>
    <submittedName>
        <fullName evidence="1">Uncharacterized protein</fullName>
    </submittedName>
</protein>
<name>A0AA37H2N4_9PEZI</name>
<dbReference type="EMBL" id="BPPX01000054">
    <property type="protein sequence ID" value="GJC90458.1"/>
    <property type="molecule type" value="Genomic_DNA"/>
</dbReference>
<evidence type="ECO:0000313" key="1">
    <source>
        <dbReference type="EMBL" id="GJC90458.1"/>
    </source>
</evidence>
<proteinExistence type="predicted"/>
<accession>A0AA37H2N4</accession>
<gene>
    <name evidence="1" type="ORF">ColLi_13296</name>
</gene>
<comment type="caution">
    <text evidence="1">The sequence shown here is derived from an EMBL/GenBank/DDBJ whole genome shotgun (WGS) entry which is preliminary data.</text>
</comment>
<dbReference type="Proteomes" id="UP001055172">
    <property type="component" value="Unassembled WGS sequence"/>
</dbReference>